<organism evidence="1 2">
    <name type="scientific">Scortum barcoo</name>
    <name type="common">barcoo grunter</name>
    <dbReference type="NCBI Taxonomy" id="214431"/>
    <lineage>
        <taxon>Eukaryota</taxon>
        <taxon>Metazoa</taxon>
        <taxon>Chordata</taxon>
        <taxon>Craniata</taxon>
        <taxon>Vertebrata</taxon>
        <taxon>Euteleostomi</taxon>
        <taxon>Actinopterygii</taxon>
        <taxon>Neopterygii</taxon>
        <taxon>Teleostei</taxon>
        <taxon>Neoteleostei</taxon>
        <taxon>Acanthomorphata</taxon>
        <taxon>Eupercaria</taxon>
        <taxon>Centrarchiformes</taxon>
        <taxon>Terapontoidei</taxon>
        <taxon>Terapontidae</taxon>
        <taxon>Scortum</taxon>
    </lineage>
</organism>
<reference evidence="1" key="1">
    <citation type="submission" date="2022-04" db="EMBL/GenBank/DDBJ databases">
        <title>Jade perch genome.</title>
        <authorList>
            <person name="Chao B."/>
        </authorList>
    </citation>
    <scope>NUCLEOTIDE SEQUENCE</scope>
    <source>
        <strain evidence="1">CB-2022</strain>
    </source>
</reference>
<name>A0ACB8X203_9TELE</name>
<dbReference type="Proteomes" id="UP000831701">
    <property type="component" value="Chromosome 4"/>
</dbReference>
<sequence length="164" mass="18290">MRIRTSKSEGHGSRPENGGGEVLPQVEEFKHLGVLFTSEGKMEHEREIDRRIGAVSAVMRSVYQDRRGEEGAELKGEALNLPVNLRSHLTYGHKLWDSLYMDDLIASASNVEEAYALTAGAKEILADASMNLCKWTSSPELKNKWLNSDLDFTQETEAHGCVLK</sequence>
<comment type="caution">
    <text evidence="1">The sequence shown here is derived from an EMBL/GenBank/DDBJ whole genome shotgun (WGS) entry which is preliminary data.</text>
</comment>
<dbReference type="EMBL" id="CM041534">
    <property type="protein sequence ID" value="KAI3373738.1"/>
    <property type="molecule type" value="Genomic_DNA"/>
</dbReference>
<evidence type="ECO:0000313" key="1">
    <source>
        <dbReference type="EMBL" id="KAI3373738.1"/>
    </source>
</evidence>
<accession>A0ACB8X203</accession>
<keyword evidence="2" id="KW-1185">Reference proteome</keyword>
<evidence type="ECO:0000313" key="2">
    <source>
        <dbReference type="Proteomes" id="UP000831701"/>
    </source>
</evidence>
<proteinExistence type="predicted"/>
<feature type="non-terminal residue" evidence="1">
    <location>
        <position position="164"/>
    </location>
</feature>
<protein>
    <submittedName>
        <fullName evidence="1">Uncharacterized protein</fullName>
    </submittedName>
</protein>
<gene>
    <name evidence="1" type="ORF">L3Q82_022322</name>
</gene>